<name>Q12II6_SHEDO</name>
<evidence type="ECO:0008006" key="4">
    <source>
        <dbReference type="Google" id="ProtNLM"/>
    </source>
</evidence>
<dbReference type="Gene3D" id="2.40.50.100">
    <property type="match status" value="1"/>
</dbReference>
<dbReference type="KEGG" id="sdn:Sden_3465"/>
<dbReference type="STRING" id="318161.Sden_3465"/>
<evidence type="ECO:0000256" key="1">
    <source>
        <dbReference type="SAM" id="SignalP"/>
    </source>
</evidence>
<feature type="chain" id="PRO_5004181411" description="Membrane fusion protein biotin-lipoyl like domain-containing protein" evidence="1">
    <location>
        <begin position="24"/>
        <end position="213"/>
    </location>
</feature>
<keyword evidence="3" id="KW-1185">Reference proteome</keyword>
<dbReference type="SUPFAM" id="SSF51230">
    <property type="entry name" value="Single hybrid motif"/>
    <property type="match status" value="1"/>
</dbReference>
<feature type="signal peptide" evidence="1">
    <location>
        <begin position="1"/>
        <end position="23"/>
    </location>
</feature>
<evidence type="ECO:0000313" key="2">
    <source>
        <dbReference type="EMBL" id="ABE56740.1"/>
    </source>
</evidence>
<proteinExistence type="predicted"/>
<dbReference type="InterPro" id="IPR011053">
    <property type="entry name" value="Single_hybrid_motif"/>
</dbReference>
<accession>Q12II6</accession>
<organism evidence="2 3">
    <name type="scientific">Shewanella denitrificans (strain OS217 / ATCC BAA-1090 / DSM 15013)</name>
    <dbReference type="NCBI Taxonomy" id="318161"/>
    <lineage>
        <taxon>Bacteria</taxon>
        <taxon>Pseudomonadati</taxon>
        <taxon>Pseudomonadota</taxon>
        <taxon>Gammaproteobacteria</taxon>
        <taxon>Alteromonadales</taxon>
        <taxon>Shewanellaceae</taxon>
        <taxon>Shewanella</taxon>
    </lineage>
</organism>
<keyword evidence="1" id="KW-0732">Signal</keyword>
<reference evidence="2 3" key="1">
    <citation type="submission" date="2006-03" db="EMBL/GenBank/DDBJ databases">
        <title>Complete sequence of Shewanella denitrificans OS217.</title>
        <authorList>
            <consortium name="US DOE Joint Genome Institute"/>
            <person name="Copeland A."/>
            <person name="Lucas S."/>
            <person name="Lapidus A."/>
            <person name="Barry K."/>
            <person name="Detter J.C."/>
            <person name="Glavina del Rio T."/>
            <person name="Hammon N."/>
            <person name="Israni S."/>
            <person name="Dalin E."/>
            <person name="Tice H."/>
            <person name="Pitluck S."/>
            <person name="Brettin T."/>
            <person name="Bruce D."/>
            <person name="Han C."/>
            <person name="Tapia R."/>
            <person name="Gilna P."/>
            <person name="Kiss H."/>
            <person name="Schmutz J."/>
            <person name="Larimer F."/>
            <person name="Land M."/>
            <person name="Hauser L."/>
            <person name="Kyrpides N."/>
            <person name="Lykidis A."/>
            <person name="Richardson P."/>
        </authorList>
    </citation>
    <scope>NUCLEOTIDE SEQUENCE [LARGE SCALE GENOMIC DNA]</scope>
    <source>
        <strain evidence="3">OS217 / ATCC BAA-1090 / DSM 15013</strain>
    </source>
</reference>
<gene>
    <name evidence="2" type="ordered locus">Sden_3465</name>
</gene>
<dbReference type="EMBL" id="CP000302">
    <property type="protein sequence ID" value="ABE56740.1"/>
    <property type="molecule type" value="Genomic_DNA"/>
</dbReference>
<dbReference type="OrthoDB" id="6400943at2"/>
<dbReference type="AlphaFoldDB" id="Q12II6"/>
<dbReference type="HOGENOM" id="CLU_1293581_0_0_6"/>
<dbReference type="RefSeq" id="WP_011497881.1">
    <property type="nucleotide sequence ID" value="NC_007954.1"/>
</dbReference>
<dbReference type="Proteomes" id="UP000001982">
    <property type="component" value="Chromosome"/>
</dbReference>
<evidence type="ECO:0000313" key="3">
    <source>
        <dbReference type="Proteomes" id="UP000001982"/>
    </source>
</evidence>
<sequence length="213" mass="23918">MKLGVLIIPTVCIWLAFSFSASAQQEQVESIPFYGVVSYYKLRPVYSQFDGVLVDVYVKGGDRLEPNQPLVKIQREEIGYEAIFIRNTLESAVVSRLDVQEGHKVNRFSQIMMIADYSQYLVKIDVSQQDLLKLREIGNAEVIFSPSSAEPLIKTGKLHSINEPNQGDFGLYQVEIIVDCAQRCAQQIRSGSIAKVILHSAHPMQKTAMRSGH</sequence>
<protein>
    <recommendedName>
        <fullName evidence="4">Membrane fusion protein biotin-lipoyl like domain-containing protein</fullName>
    </recommendedName>
</protein>